<evidence type="ECO:0000259" key="18">
    <source>
        <dbReference type="PROSITE" id="PS50999"/>
    </source>
</evidence>
<feature type="domain" description="Cytochrome oxidase subunit II transmembrane region profile" evidence="18">
    <location>
        <begin position="8"/>
        <end position="103"/>
    </location>
</feature>
<comment type="catalytic activity">
    <reaction evidence="13 15">
        <text>4 Fe(II)-[cytochrome c] + O2 + 8 H(+)(in) = 4 Fe(III)-[cytochrome c] + 2 H2O + 4 H(+)(out)</text>
        <dbReference type="Rhea" id="RHEA:11436"/>
        <dbReference type="Rhea" id="RHEA-COMP:10350"/>
        <dbReference type="Rhea" id="RHEA-COMP:14399"/>
        <dbReference type="ChEBI" id="CHEBI:15377"/>
        <dbReference type="ChEBI" id="CHEBI:15378"/>
        <dbReference type="ChEBI" id="CHEBI:15379"/>
        <dbReference type="ChEBI" id="CHEBI:29033"/>
        <dbReference type="ChEBI" id="CHEBI:29034"/>
        <dbReference type="EC" id="7.1.1.9"/>
    </reaction>
</comment>
<evidence type="ECO:0000256" key="8">
    <source>
        <dbReference type="ARBA" id="ARBA00022982"/>
    </source>
</evidence>
<keyword evidence="3 14" id="KW-0813">Transport</keyword>
<dbReference type="GO" id="GO:0016491">
    <property type="term" value="F:oxidoreductase activity"/>
    <property type="evidence" value="ECO:0007669"/>
    <property type="project" value="InterPro"/>
</dbReference>
<evidence type="ECO:0000256" key="10">
    <source>
        <dbReference type="ARBA" id="ARBA00023008"/>
    </source>
</evidence>
<keyword evidence="8 14" id="KW-0249">Electron transport</keyword>
<dbReference type="Pfam" id="PF00116">
    <property type="entry name" value="COX2"/>
    <property type="match status" value="1"/>
</dbReference>
<dbReference type="InterPro" id="IPR008972">
    <property type="entry name" value="Cupredoxin"/>
</dbReference>
<dbReference type="PROSITE" id="PS50999">
    <property type="entry name" value="COX2_TM"/>
    <property type="match status" value="1"/>
</dbReference>
<dbReference type="InterPro" id="IPR014222">
    <property type="entry name" value="Cyt_c_oxidase_su2"/>
</dbReference>
<feature type="transmembrane region" description="Helical" evidence="16">
    <location>
        <begin position="75"/>
        <end position="93"/>
    </location>
</feature>
<dbReference type="InterPro" id="IPR045187">
    <property type="entry name" value="CcO_II"/>
</dbReference>
<evidence type="ECO:0000256" key="7">
    <source>
        <dbReference type="ARBA" id="ARBA00022967"/>
    </source>
</evidence>
<evidence type="ECO:0000256" key="15">
    <source>
        <dbReference type="RuleBase" id="RU004024"/>
    </source>
</evidence>
<dbReference type="PRINTS" id="PR01166">
    <property type="entry name" value="CYCOXIDASEII"/>
</dbReference>
<evidence type="ECO:0000256" key="1">
    <source>
        <dbReference type="ARBA" id="ARBA00004141"/>
    </source>
</evidence>
<keyword evidence="7" id="KW-1278">Translocase</keyword>
<evidence type="ECO:0000256" key="12">
    <source>
        <dbReference type="ARBA" id="ARBA00024688"/>
    </source>
</evidence>
<keyword evidence="6 15" id="KW-0479">Metal-binding</keyword>
<dbReference type="GO" id="GO:0005886">
    <property type="term" value="C:plasma membrane"/>
    <property type="evidence" value="ECO:0007669"/>
    <property type="project" value="UniProtKB-SubCell"/>
</dbReference>
<dbReference type="PANTHER" id="PTHR22888:SF9">
    <property type="entry name" value="CYTOCHROME C OXIDASE SUBUNIT 2"/>
    <property type="match status" value="1"/>
</dbReference>
<comment type="cofactor">
    <cofactor evidence="15">
        <name>Cu cation</name>
        <dbReference type="ChEBI" id="CHEBI:23378"/>
    </cofactor>
    <text evidence="15">Binds a copper A center.</text>
</comment>
<feature type="domain" description="Cytochrome oxidase subunit II copper A binding" evidence="17">
    <location>
        <begin position="104"/>
        <end position="256"/>
    </location>
</feature>
<evidence type="ECO:0000256" key="13">
    <source>
        <dbReference type="ARBA" id="ARBA00047816"/>
    </source>
</evidence>
<feature type="transmembrane region" description="Helical" evidence="16">
    <location>
        <begin position="33"/>
        <end position="54"/>
    </location>
</feature>
<dbReference type="Pfam" id="PF02790">
    <property type="entry name" value="COX2_TM"/>
    <property type="match status" value="1"/>
</dbReference>
<keyword evidence="4 14" id="KW-0679">Respiratory chain</keyword>
<dbReference type="PANTHER" id="PTHR22888">
    <property type="entry name" value="CYTOCHROME C OXIDASE, SUBUNIT II"/>
    <property type="match status" value="1"/>
</dbReference>
<dbReference type="EMBL" id="JAOVZO020000018">
    <property type="protein sequence ID" value="MDC8014056.1"/>
    <property type="molecule type" value="Genomic_DNA"/>
</dbReference>
<dbReference type="SUPFAM" id="SSF81464">
    <property type="entry name" value="Cytochrome c oxidase subunit II-like, transmembrane region"/>
    <property type="match status" value="1"/>
</dbReference>
<dbReference type="InterPro" id="IPR011759">
    <property type="entry name" value="Cyt_c_oxidase_su2_TM_dom"/>
</dbReference>
<comment type="subcellular location">
    <subcellularLocation>
        <location evidence="14">Cell membrane</location>
        <topology evidence="14">Multi-pass membrane protein</topology>
    </subcellularLocation>
    <subcellularLocation>
        <location evidence="1">Membrane</location>
        <topology evidence="1">Multi-pass membrane protein</topology>
    </subcellularLocation>
</comment>
<dbReference type="InterPro" id="IPR002429">
    <property type="entry name" value="CcO_II-like_C"/>
</dbReference>
<proteinExistence type="inferred from homology"/>
<dbReference type="SUPFAM" id="SSF49503">
    <property type="entry name" value="Cupredoxins"/>
    <property type="match status" value="1"/>
</dbReference>
<keyword evidence="20" id="KW-1185">Reference proteome</keyword>
<keyword evidence="10 15" id="KW-0186">Copper</keyword>
<comment type="similarity">
    <text evidence="2 14">Belongs to the cytochrome c oxidase subunit 2 family.</text>
</comment>
<dbReference type="Proteomes" id="UP001139971">
    <property type="component" value="Unassembled WGS sequence"/>
</dbReference>
<keyword evidence="5 14" id="KW-0812">Transmembrane</keyword>
<evidence type="ECO:0000256" key="6">
    <source>
        <dbReference type="ARBA" id="ARBA00022723"/>
    </source>
</evidence>
<sequence>MAMAAGTLPDRWQLNMHPGVTETARNAYHIHMLMLWICVVIGIIVFGAMAYAMFKFRKSKGAVAAQFSHNTVAELIWTIIPIVILIVCAWPATKILVHTADTSNPELTIKVTGYQWKWRYEYVDYQGKATGINFMSKLDGDSDRTRQLKSGLDPHAVKVGEEQTYLLNVDKPLVLPTNAKVRFVITADDVIHAWWVPALGWKVDAIPGIINDAWTLIEQPGTYRGQCAELCGQDHGFMPIVVEAKPKAEFEQWLAGQQAANAAQNAPAAAQAPVAAPQG</sequence>
<evidence type="ECO:0000313" key="20">
    <source>
        <dbReference type="Proteomes" id="UP001139971"/>
    </source>
</evidence>
<dbReference type="PROSITE" id="PS00078">
    <property type="entry name" value="COX2"/>
    <property type="match status" value="1"/>
</dbReference>
<dbReference type="InterPro" id="IPR036257">
    <property type="entry name" value="Cyt_c_oxidase_su2_TM_sf"/>
</dbReference>
<dbReference type="AlphaFoldDB" id="A0A9X3YNP2"/>
<evidence type="ECO:0000256" key="5">
    <source>
        <dbReference type="ARBA" id="ARBA00022692"/>
    </source>
</evidence>
<evidence type="ECO:0000313" key="19">
    <source>
        <dbReference type="EMBL" id="MDC8014056.1"/>
    </source>
</evidence>
<evidence type="ECO:0000256" key="2">
    <source>
        <dbReference type="ARBA" id="ARBA00007866"/>
    </source>
</evidence>
<dbReference type="Gene3D" id="2.60.40.420">
    <property type="entry name" value="Cupredoxins - blue copper proteins"/>
    <property type="match status" value="1"/>
</dbReference>
<dbReference type="Gene3D" id="1.10.287.90">
    <property type="match status" value="1"/>
</dbReference>
<dbReference type="EC" id="7.1.1.9" evidence="15"/>
<comment type="function">
    <text evidence="12 15">Subunits I and II form the functional core of the enzyme complex. Electrons originating in cytochrome c are transferred via heme a and Cu(A) to the binuclear center formed by heme a3 and Cu(B).</text>
</comment>
<comment type="caution">
    <text evidence="19">The sequence shown here is derived from an EMBL/GenBank/DDBJ whole genome shotgun (WGS) entry which is preliminary data.</text>
</comment>
<dbReference type="GO" id="GO:0042773">
    <property type="term" value="P:ATP synthesis coupled electron transport"/>
    <property type="evidence" value="ECO:0007669"/>
    <property type="project" value="TreeGrafter"/>
</dbReference>
<dbReference type="NCBIfam" id="TIGR02866">
    <property type="entry name" value="CoxB"/>
    <property type="match status" value="1"/>
</dbReference>
<keyword evidence="9 16" id="KW-1133">Transmembrane helix</keyword>
<accession>A0A9X3YNP2</accession>
<evidence type="ECO:0000256" key="11">
    <source>
        <dbReference type="ARBA" id="ARBA00023136"/>
    </source>
</evidence>
<dbReference type="PROSITE" id="PS50857">
    <property type="entry name" value="COX2_CUA"/>
    <property type="match status" value="1"/>
</dbReference>
<evidence type="ECO:0000256" key="3">
    <source>
        <dbReference type="ARBA" id="ARBA00022448"/>
    </source>
</evidence>
<evidence type="ECO:0000256" key="4">
    <source>
        <dbReference type="ARBA" id="ARBA00022660"/>
    </source>
</evidence>
<dbReference type="InterPro" id="IPR001505">
    <property type="entry name" value="Copper_CuA"/>
</dbReference>
<evidence type="ECO:0000256" key="9">
    <source>
        <dbReference type="ARBA" id="ARBA00022989"/>
    </source>
</evidence>
<gene>
    <name evidence="19" type="primary">coxB</name>
    <name evidence="19" type="ORF">OD750_016045</name>
</gene>
<dbReference type="GO" id="GO:0004129">
    <property type="term" value="F:cytochrome-c oxidase activity"/>
    <property type="evidence" value="ECO:0007669"/>
    <property type="project" value="UniProtKB-EC"/>
</dbReference>
<evidence type="ECO:0000259" key="17">
    <source>
        <dbReference type="PROSITE" id="PS50857"/>
    </source>
</evidence>
<evidence type="ECO:0000256" key="14">
    <source>
        <dbReference type="RuleBase" id="RU000456"/>
    </source>
</evidence>
<keyword evidence="11 16" id="KW-0472">Membrane</keyword>
<evidence type="ECO:0000256" key="16">
    <source>
        <dbReference type="SAM" id="Phobius"/>
    </source>
</evidence>
<reference evidence="19" key="1">
    <citation type="submission" date="2023-02" db="EMBL/GenBank/DDBJ databases">
        <title>Tahibacter soli sp. nov. isolated from soil.</title>
        <authorList>
            <person name="Baek J.H."/>
            <person name="Lee J.K."/>
            <person name="Choi D.G."/>
            <person name="Jeon C.O."/>
        </authorList>
    </citation>
    <scope>NUCLEOTIDE SEQUENCE</scope>
    <source>
        <strain evidence="19">BL</strain>
    </source>
</reference>
<dbReference type="GO" id="GO:0005507">
    <property type="term" value="F:copper ion binding"/>
    <property type="evidence" value="ECO:0007669"/>
    <property type="project" value="InterPro"/>
</dbReference>
<protein>
    <recommendedName>
        <fullName evidence="15">Cytochrome c oxidase subunit 2</fullName>
        <ecNumber evidence="15">7.1.1.9</ecNumber>
    </recommendedName>
</protein>
<organism evidence="19 20">
    <name type="scientific">Tahibacter soli</name>
    <dbReference type="NCBI Taxonomy" id="2983605"/>
    <lineage>
        <taxon>Bacteria</taxon>
        <taxon>Pseudomonadati</taxon>
        <taxon>Pseudomonadota</taxon>
        <taxon>Gammaproteobacteria</taxon>
        <taxon>Lysobacterales</taxon>
        <taxon>Rhodanobacteraceae</taxon>
        <taxon>Tahibacter</taxon>
    </lineage>
</organism>
<name>A0A9X3YNP2_9GAMM</name>